<evidence type="ECO:0000259" key="1">
    <source>
        <dbReference type="Pfam" id="PF24391"/>
    </source>
</evidence>
<dbReference type="SUPFAM" id="SSF109604">
    <property type="entry name" value="HD-domain/PDEase-like"/>
    <property type="match status" value="1"/>
</dbReference>
<feature type="domain" description="HD-CE" evidence="1">
    <location>
        <begin position="60"/>
        <end position="233"/>
    </location>
</feature>
<name>A0A420BF72_SPHD1</name>
<dbReference type="RefSeq" id="WP_120257142.1">
    <property type="nucleotide sequence ID" value="NZ_RAPY01000001.1"/>
</dbReference>
<dbReference type="InterPro" id="IPR056471">
    <property type="entry name" value="HD-CE"/>
</dbReference>
<dbReference type="OrthoDB" id="791155at2"/>
<dbReference type="Proteomes" id="UP000286246">
    <property type="component" value="Unassembled WGS sequence"/>
</dbReference>
<sequence>MDLGNKNLEEWLKNVEPNMFPQGKIEDHYTHYKKLKEHLKPIHEEVVHGANLKDPEMFLNDHGEKHIETVISRASYLVATDDCNLTPYEVYLLLCCIQIHDIGNIFGRYNHEKNSVEIMKEARAICGRDTIEAMTIRSIAEAHGGKLENGNKDKISSLSKVVDTMYGDIRPRLLASILRFADELADDKTRASSTLLRTGKIPKKSEVFHAYAHCLQSVKFEHSDAQIKVTFSVPDIFLSRKFGKLDEEVFLMDEIYERLMKMYYEKRYCMRFMKKNIDIDRIRVHIQFYSEEEICEIHDKLVFDIRDRGYPSDTSSIYILCPELSRNNSRLDGEYFNSLSIKQNN</sequence>
<gene>
    <name evidence="2" type="ORF">DFQ12_0181</name>
</gene>
<evidence type="ECO:0000313" key="2">
    <source>
        <dbReference type="EMBL" id="RKE55350.1"/>
    </source>
</evidence>
<evidence type="ECO:0000313" key="3">
    <source>
        <dbReference type="Proteomes" id="UP000286246"/>
    </source>
</evidence>
<accession>A0A420BF72</accession>
<dbReference type="EMBL" id="RAPY01000001">
    <property type="protein sequence ID" value="RKE55350.1"/>
    <property type="molecule type" value="Genomic_DNA"/>
</dbReference>
<comment type="caution">
    <text evidence="2">The sequence shown here is derived from an EMBL/GenBank/DDBJ whole genome shotgun (WGS) entry which is preliminary data.</text>
</comment>
<keyword evidence="3" id="KW-1185">Reference proteome</keyword>
<proteinExistence type="predicted"/>
<organism evidence="2 3">
    <name type="scientific">Sphingobacterium detergens</name>
    <dbReference type="NCBI Taxonomy" id="1145106"/>
    <lineage>
        <taxon>Bacteria</taxon>
        <taxon>Pseudomonadati</taxon>
        <taxon>Bacteroidota</taxon>
        <taxon>Sphingobacteriia</taxon>
        <taxon>Sphingobacteriales</taxon>
        <taxon>Sphingobacteriaceae</taxon>
        <taxon>Sphingobacterium</taxon>
    </lineage>
</organism>
<protein>
    <recommendedName>
        <fullName evidence="1">HD-CE domain-containing protein</fullName>
    </recommendedName>
</protein>
<reference evidence="2 3" key="1">
    <citation type="submission" date="2018-09" db="EMBL/GenBank/DDBJ databases">
        <title>Genomic Encyclopedia of Type Strains, Phase III (KMG-III): the genomes of soil and plant-associated and newly described type strains.</title>
        <authorList>
            <person name="Whitman W."/>
        </authorList>
    </citation>
    <scope>NUCLEOTIDE SEQUENCE [LARGE SCALE GENOMIC DNA]</scope>
    <source>
        <strain evidence="2 3">CECT 7938</strain>
    </source>
</reference>
<dbReference type="Pfam" id="PF24391">
    <property type="entry name" value="HD-CE"/>
    <property type="match status" value="1"/>
</dbReference>
<dbReference type="Gene3D" id="1.10.3210.10">
    <property type="entry name" value="Hypothetical protein af1432"/>
    <property type="match status" value="1"/>
</dbReference>
<dbReference type="AlphaFoldDB" id="A0A420BF72"/>